<name>A0A2P2PWF0_RHIMU</name>
<organism evidence="2">
    <name type="scientific">Rhizophora mucronata</name>
    <name type="common">Asiatic mangrove</name>
    <dbReference type="NCBI Taxonomy" id="61149"/>
    <lineage>
        <taxon>Eukaryota</taxon>
        <taxon>Viridiplantae</taxon>
        <taxon>Streptophyta</taxon>
        <taxon>Embryophyta</taxon>
        <taxon>Tracheophyta</taxon>
        <taxon>Spermatophyta</taxon>
        <taxon>Magnoliopsida</taxon>
        <taxon>eudicotyledons</taxon>
        <taxon>Gunneridae</taxon>
        <taxon>Pentapetalae</taxon>
        <taxon>rosids</taxon>
        <taxon>fabids</taxon>
        <taxon>Malpighiales</taxon>
        <taxon>Rhizophoraceae</taxon>
        <taxon>Rhizophora</taxon>
    </lineage>
</organism>
<dbReference type="EMBL" id="GGEC01078577">
    <property type="protein sequence ID" value="MBX59061.1"/>
    <property type="molecule type" value="Transcribed_RNA"/>
</dbReference>
<dbReference type="AlphaFoldDB" id="A0A2P2PWF0"/>
<accession>A0A2P2PWF0</accession>
<evidence type="ECO:0000256" key="1">
    <source>
        <dbReference type="SAM" id="MobiDB-lite"/>
    </source>
</evidence>
<protein>
    <submittedName>
        <fullName evidence="2">Uncharacterized protein</fullName>
    </submittedName>
</protein>
<feature type="compositionally biased region" description="Basic and acidic residues" evidence="1">
    <location>
        <begin position="44"/>
        <end position="53"/>
    </location>
</feature>
<proteinExistence type="predicted"/>
<reference evidence="2" key="1">
    <citation type="submission" date="2018-02" db="EMBL/GenBank/DDBJ databases">
        <title>Rhizophora mucronata_Transcriptome.</title>
        <authorList>
            <person name="Meera S.P."/>
            <person name="Sreeshan A."/>
            <person name="Augustine A."/>
        </authorList>
    </citation>
    <scope>NUCLEOTIDE SEQUENCE</scope>
    <source>
        <tissue evidence="2">Leaf</tissue>
    </source>
</reference>
<evidence type="ECO:0000313" key="2">
    <source>
        <dbReference type="EMBL" id="MBX59061.1"/>
    </source>
</evidence>
<feature type="region of interest" description="Disordered" evidence="1">
    <location>
        <begin position="33"/>
        <end position="53"/>
    </location>
</feature>
<sequence>MSQKLPARSSNMLLPNIPFLPNPNRINYSQLQQNNHRQKTKKEKRAEITNKIK</sequence>